<dbReference type="AlphaFoldDB" id="A0ABD5QIK8"/>
<protein>
    <submittedName>
        <fullName evidence="3">Glycosyltransferase family 2 protein</fullName>
    </submittedName>
</protein>
<dbReference type="PANTHER" id="PTHR48090:SF7">
    <property type="entry name" value="RFBJ PROTEIN"/>
    <property type="match status" value="1"/>
</dbReference>
<gene>
    <name evidence="3" type="ORF">ACFPFO_17100</name>
</gene>
<dbReference type="Pfam" id="PF00535">
    <property type="entry name" value="Glycos_transf_2"/>
    <property type="match status" value="1"/>
</dbReference>
<keyword evidence="1" id="KW-1133">Transmembrane helix</keyword>
<dbReference type="RefSeq" id="WP_345777857.1">
    <property type="nucleotide sequence ID" value="NZ_JAIVEF010000018.1"/>
</dbReference>
<keyword evidence="4" id="KW-1185">Reference proteome</keyword>
<organism evidence="3 4">
    <name type="scientific">Saliphagus infecundisoli</name>
    <dbReference type="NCBI Taxonomy" id="1849069"/>
    <lineage>
        <taxon>Archaea</taxon>
        <taxon>Methanobacteriati</taxon>
        <taxon>Methanobacteriota</taxon>
        <taxon>Stenosarchaea group</taxon>
        <taxon>Halobacteria</taxon>
        <taxon>Halobacteriales</taxon>
        <taxon>Natrialbaceae</taxon>
        <taxon>Saliphagus</taxon>
    </lineage>
</organism>
<feature type="transmembrane region" description="Helical" evidence="1">
    <location>
        <begin position="314"/>
        <end position="331"/>
    </location>
</feature>
<dbReference type="SUPFAM" id="SSF53448">
    <property type="entry name" value="Nucleotide-diphospho-sugar transferases"/>
    <property type="match status" value="1"/>
</dbReference>
<evidence type="ECO:0000313" key="4">
    <source>
        <dbReference type="Proteomes" id="UP001595925"/>
    </source>
</evidence>
<sequence>MDGDRPEESSRNPPRSLMYRDHTVAVVVPAYDEEGFVGEVLDTVPGFVDRIYAVDDRSTDGTWAEIERHAGRRALAGPASSADGEGRIVSIRHDRNRGVGAAIATGYERALEEGIDVVAVMAGDGQMDPEHLDRLLDPIVEDRAGYAKGNRLGGRTDLREMSGWRLFGNALLTGLTRVASGYWGMADPQNGYTAISRAALEDLALDDLYEGYGFTNDVLVALNARGVQVADVAMPARYGEEESGIVYRSFVPGLSRLLLRAFVRRLRSGDSSRPPVGALVAVGALGLAAGFAGSLLESIAALRGRSPAGRRRPAILLAVVGAWSLLAGLVLDRRDNRGTVVSVR</sequence>
<evidence type="ECO:0000259" key="2">
    <source>
        <dbReference type="Pfam" id="PF00535"/>
    </source>
</evidence>
<reference evidence="3 4" key="1">
    <citation type="journal article" date="2019" name="Int. J. Syst. Evol. Microbiol.">
        <title>The Global Catalogue of Microorganisms (GCM) 10K type strain sequencing project: providing services to taxonomists for standard genome sequencing and annotation.</title>
        <authorList>
            <consortium name="The Broad Institute Genomics Platform"/>
            <consortium name="The Broad Institute Genome Sequencing Center for Infectious Disease"/>
            <person name="Wu L."/>
            <person name="Ma J."/>
        </authorList>
    </citation>
    <scope>NUCLEOTIDE SEQUENCE [LARGE SCALE GENOMIC DNA]</scope>
    <source>
        <strain evidence="3 4">CGMCC 1.15824</strain>
    </source>
</reference>
<feature type="transmembrane region" description="Helical" evidence="1">
    <location>
        <begin position="276"/>
        <end position="302"/>
    </location>
</feature>
<dbReference type="InterPro" id="IPR050256">
    <property type="entry name" value="Glycosyltransferase_2"/>
</dbReference>
<dbReference type="CDD" id="cd04179">
    <property type="entry name" value="DPM_DPG-synthase_like"/>
    <property type="match status" value="1"/>
</dbReference>
<comment type="caution">
    <text evidence="3">The sequence shown here is derived from an EMBL/GenBank/DDBJ whole genome shotgun (WGS) entry which is preliminary data.</text>
</comment>
<keyword evidence="1" id="KW-0812">Transmembrane</keyword>
<proteinExistence type="predicted"/>
<dbReference type="Proteomes" id="UP001595925">
    <property type="component" value="Unassembled WGS sequence"/>
</dbReference>
<name>A0ABD5QIK8_9EURY</name>
<keyword evidence="1" id="KW-0472">Membrane</keyword>
<dbReference type="Gene3D" id="3.90.550.10">
    <property type="entry name" value="Spore Coat Polysaccharide Biosynthesis Protein SpsA, Chain A"/>
    <property type="match status" value="1"/>
</dbReference>
<feature type="domain" description="Glycosyltransferase 2-like" evidence="2">
    <location>
        <begin position="26"/>
        <end position="203"/>
    </location>
</feature>
<evidence type="ECO:0000313" key="3">
    <source>
        <dbReference type="EMBL" id="MFC4989441.1"/>
    </source>
</evidence>
<dbReference type="InterPro" id="IPR029044">
    <property type="entry name" value="Nucleotide-diphossugar_trans"/>
</dbReference>
<dbReference type="EMBL" id="JBHSJG010000048">
    <property type="protein sequence ID" value="MFC4989441.1"/>
    <property type="molecule type" value="Genomic_DNA"/>
</dbReference>
<dbReference type="PANTHER" id="PTHR48090">
    <property type="entry name" value="UNDECAPRENYL-PHOSPHATE 4-DEOXY-4-FORMAMIDO-L-ARABINOSE TRANSFERASE-RELATED"/>
    <property type="match status" value="1"/>
</dbReference>
<dbReference type="InterPro" id="IPR001173">
    <property type="entry name" value="Glyco_trans_2-like"/>
</dbReference>
<accession>A0ABD5QIK8</accession>
<evidence type="ECO:0000256" key="1">
    <source>
        <dbReference type="SAM" id="Phobius"/>
    </source>
</evidence>